<dbReference type="Proteomes" id="UP001631949">
    <property type="component" value="Unassembled WGS sequence"/>
</dbReference>
<protein>
    <submittedName>
        <fullName evidence="12">Alkyl hydroperoxide reductase subunit F</fullName>
    </submittedName>
</protein>
<dbReference type="PIRSF" id="PIRSF000238">
    <property type="entry name" value="AhpF"/>
    <property type="match status" value="1"/>
</dbReference>
<dbReference type="EMBL" id="JBJUVG010000003">
    <property type="protein sequence ID" value="MFM9413425.1"/>
    <property type="molecule type" value="Genomic_DNA"/>
</dbReference>
<dbReference type="PROSITE" id="PS00573">
    <property type="entry name" value="PYRIDINE_REDOX_2"/>
    <property type="match status" value="1"/>
</dbReference>
<keyword evidence="8" id="KW-1015">Disulfide bond</keyword>
<evidence type="ECO:0000256" key="1">
    <source>
        <dbReference type="ARBA" id="ARBA00001974"/>
    </source>
</evidence>
<evidence type="ECO:0000259" key="11">
    <source>
        <dbReference type="Pfam" id="PF13192"/>
    </source>
</evidence>
<evidence type="ECO:0000256" key="6">
    <source>
        <dbReference type="ARBA" id="ARBA00023002"/>
    </source>
</evidence>
<keyword evidence="4" id="KW-0285">Flavoprotein</keyword>
<evidence type="ECO:0000313" key="12">
    <source>
        <dbReference type="EMBL" id="MFM9413425.1"/>
    </source>
</evidence>
<dbReference type="PRINTS" id="PR00469">
    <property type="entry name" value="PNDRDTASEII"/>
</dbReference>
<feature type="domain" description="FAD/NAD(P)-binding" evidence="10">
    <location>
        <begin position="207"/>
        <end position="491"/>
    </location>
</feature>
<keyword evidence="9" id="KW-0676">Redox-active center</keyword>
<evidence type="ECO:0000256" key="4">
    <source>
        <dbReference type="ARBA" id="ARBA00022630"/>
    </source>
</evidence>
<organism evidence="12 13">
    <name type="scientific">Peptococcus simiae</name>
    <dbReference type="NCBI Taxonomy" id="1643805"/>
    <lineage>
        <taxon>Bacteria</taxon>
        <taxon>Bacillati</taxon>
        <taxon>Bacillota</taxon>
        <taxon>Clostridia</taxon>
        <taxon>Eubacteriales</taxon>
        <taxon>Peptococcaceae</taxon>
        <taxon>Peptococcus</taxon>
    </lineage>
</organism>
<dbReference type="InterPro" id="IPR036249">
    <property type="entry name" value="Thioredoxin-like_sf"/>
</dbReference>
<evidence type="ECO:0000256" key="5">
    <source>
        <dbReference type="ARBA" id="ARBA00022827"/>
    </source>
</evidence>
<feature type="domain" description="Thioredoxin-like fold" evidence="11">
    <location>
        <begin position="121"/>
        <end position="191"/>
    </location>
</feature>
<dbReference type="InterPro" id="IPR050097">
    <property type="entry name" value="Ferredoxin-NADP_redctase_2"/>
</dbReference>
<dbReference type="SUPFAM" id="SSF52833">
    <property type="entry name" value="Thioredoxin-like"/>
    <property type="match status" value="2"/>
</dbReference>
<dbReference type="SUPFAM" id="SSF51905">
    <property type="entry name" value="FAD/NAD(P)-binding domain"/>
    <property type="match status" value="1"/>
</dbReference>
<keyword evidence="7" id="KW-0520">NAD</keyword>
<keyword evidence="6" id="KW-0560">Oxidoreductase</keyword>
<dbReference type="InterPro" id="IPR008255">
    <property type="entry name" value="Pyr_nucl-diS_OxRdtase_2_AS"/>
</dbReference>
<dbReference type="InterPro" id="IPR012336">
    <property type="entry name" value="Thioredoxin-like_fold"/>
</dbReference>
<dbReference type="Gene3D" id="3.40.30.80">
    <property type="match status" value="1"/>
</dbReference>
<name>A0ABW9GXR9_9FIRM</name>
<dbReference type="Gene3D" id="3.50.50.60">
    <property type="entry name" value="FAD/NAD(P)-binding domain"/>
    <property type="match status" value="2"/>
</dbReference>
<evidence type="ECO:0000256" key="7">
    <source>
        <dbReference type="ARBA" id="ARBA00023027"/>
    </source>
</evidence>
<evidence type="ECO:0000256" key="9">
    <source>
        <dbReference type="ARBA" id="ARBA00023284"/>
    </source>
</evidence>
<evidence type="ECO:0000259" key="10">
    <source>
        <dbReference type="Pfam" id="PF07992"/>
    </source>
</evidence>
<dbReference type="Pfam" id="PF07992">
    <property type="entry name" value="Pyr_redox_2"/>
    <property type="match status" value="1"/>
</dbReference>
<comment type="similarity">
    <text evidence="2">Belongs to the class-II pyridine nucleotide-disulfide oxidoreductase family.</text>
</comment>
<evidence type="ECO:0000256" key="8">
    <source>
        <dbReference type="ARBA" id="ARBA00023157"/>
    </source>
</evidence>
<dbReference type="PANTHER" id="PTHR48105">
    <property type="entry name" value="THIOREDOXIN REDUCTASE 1-RELATED-RELATED"/>
    <property type="match status" value="1"/>
</dbReference>
<dbReference type="InterPro" id="IPR044141">
    <property type="entry name" value="AhpF_NTD_C"/>
</dbReference>
<evidence type="ECO:0000313" key="13">
    <source>
        <dbReference type="Proteomes" id="UP001631949"/>
    </source>
</evidence>
<dbReference type="CDD" id="cd02974">
    <property type="entry name" value="AhpF_NTD_N"/>
    <property type="match status" value="1"/>
</dbReference>
<gene>
    <name evidence="12" type="primary">ahpF</name>
    <name evidence="12" type="ORF">ACKQTC_03490</name>
</gene>
<dbReference type="CDD" id="cd03026">
    <property type="entry name" value="AhpF_NTD_C"/>
    <property type="match status" value="1"/>
</dbReference>
<dbReference type="NCBIfam" id="TIGR03140">
    <property type="entry name" value="AhpF"/>
    <property type="match status" value="1"/>
</dbReference>
<dbReference type="InterPro" id="IPR023753">
    <property type="entry name" value="FAD/NAD-binding_dom"/>
</dbReference>
<reference evidence="12 13" key="1">
    <citation type="journal article" date="2016" name="Int. J. Syst. Evol. Microbiol.">
        <title>Peptococcus simiae sp. nov., isolated from rhesus macaque faeces and emended description of the genus Peptococcus.</title>
        <authorList>
            <person name="Shkoporov A.N."/>
            <person name="Efimov B.A."/>
            <person name="Kondova I."/>
            <person name="Ouwerling B."/>
            <person name="Chaplin A.V."/>
            <person name="Shcherbakova V.A."/>
            <person name="Langermans J.A.M."/>
        </authorList>
    </citation>
    <scope>NUCLEOTIDE SEQUENCE [LARGE SCALE GENOMIC DNA]</scope>
    <source>
        <strain evidence="12 13">M108</strain>
    </source>
</reference>
<dbReference type="PROSITE" id="PS51354">
    <property type="entry name" value="GLUTAREDOXIN_2"/>
    <property type="match status" value="1"/>
</dbReference>
<dbReference type="PRINTS" id="PR00368">
    <property type="entry name" value="FADPNR"/>
</dbReference>
<comment type="subunit">
    <text evidence="3">Homodimer.</text>
</comment>
<evidence type="ECO:0000256" key="3">
    <source>
        <dbReference type="ARBA" id="ARBA00011738"/>
    </source>
</evidence>
<dbReference type="InterPro" id="IPR012081">
    <property type="entry name" value="Alkyl_hydroperoxide_Rdtase_suF"/>
</dbReference>
<comment type="cofactor">
    <cofactor evidence="1">
        <name>FAD</name>
        <dbReference type="ChEBI" id="CHEBI:57692"/>
    </cofactor>
</comment>
<keyword evidence="5" id="KW-0274">FAD</keyword>
<dbReference type="Pfam" id="PF13192">
    <property type="entry name" value="Thioredoxin_3"/>
    <property type="match status" value="1"/>
</dbReference>
<dbReference type="InterPro" id="IPR036188">
    <property type="entry name" value="FAD/NAD-bd_sf"/>
</dbReference>
<keyword evidence="13" id="KW-1185">Reference proteome</keyword>
<proteinExistence type="inferred from homology"/>
<comment type="caution">
    <text evidence="12">The sequence shown here is derived from an EMBL/GenBank/DDBJ whole genome shotgun (WGS) entry which is preliminary data.</text>
</comment>
<accession>A0ABW9GXR9</accession>
<dbReference type="InterPro" id="IPR044142">
    <property type="entry name" value="AhpF_NTD_N"/>
</dbReference>
<sequence length="506" mass="53797">MLDAQLKNQVKDYLQLLEEDVLITLSLDESENAQKMRVFIDDLVSLSDRLKVEEGSLKFTPSFSLSSASAGGVIFAGIPLGHEFESFVLALLQVGGRAPKIAPAEKERIQAIDRDLAFETVASLSCHNCPEVVQALNIMAVLNPKISHTMIDGSMFQDHVNALGVLAVPACFLNGESFYNGKISLGQILDQVTGTKADRHLEDKPVYDLLVIGGGPAGATAAIYAARKGITTGLVAKDFGGQVKETLAIENITGLAYTEGPRFMADVKDQLVKYQVDILDEVTVEDIAEGSPLTVKTDAGQLSARTVVIATGAKWRLIGIPGEIEFRNKGVAYCTHCDGPLFTGKKVTVIGGGNSGIEAAIDLAGLAKEVLVLEFLPELKADAVLQEKLASLDNVRVVTNAETKALTGDEMLEKISYVDRVSGESIEEAIDGCFIQVGLVPTTDWISNVEKNGVGEIITDAVGATNIPGLYAAGDCTDTSFKQIVIAQGSGATAALGAYNYLMRNS</sequence>
<dbReference type="RefSeq" id="WP_408977041.1">
    <property type="nucleotide sequence ID" value="NZ_JBJUVG010000003.1"/>
</dbReference>
<evidence type="ECO:0000256" key="2">
    <source>
        <dbReference type="ARBA" id="ARBA00009333"/>
    </source>
</evidence>